<protein>
    <submittedName>
        <fullName evidence="1">Uncharacterized protein</fullName>
    </submittedName>
</protein>
<proteinExistence type="predicted"/>
<organism evidence="1 2">
    <name type="scientific">Micromonospora avicenniae</name>
    <dbReference type="NCBI Taxonomy" id="1198245"/>
    <lineage>
        <taxon>Bacteria</taxon>
        <taxon>Bacillati</taxon>
        <taxon>Actinomycetota</taxon>
        <taxon>Actinomycetes</taxon>
        <taxon>Micromonosporales</taxon>
        <taxon>Micromonosporaceae</taxon>
        <taxon>Micromonospora</taxon>
    </lineage>
</organism>
<dbReference type="Proteomes" id="UP000186004">
    <property type="component" value="Unassembled WGS sequence"/>
</dbReference>
<gene>
    <name evidence="1" type="ORF">SAMN05444858_104242</name>
</gene>
<sequence>MFTKGSLNDVYVGLSTGTSFGGGAKWHDFFGLTGETTL</sequence>
<dbReference type="AlphaFoldDB" id="A0A1N6VTD4"/>
<dbReference type="EMBL" id="FTNF01000004">
    <property type="protein sequence ID" value="SIQ81143.1"/>
    <property type="molecule type" value="Genomic_DNA"/>
</dbReference>
<reference evidence="1 2" key="1">
    <citation type="submission" date="2017-01" db="EMBL/GenBank/DDBJ databases">
        <authorList>
            <person name="Mah S.A."/>
            <person name="Swanson W.J."/>
            <person name="Moy G.W."/>
            <person name="Vacquier V.D."/>
        </authorList>
    </citation>
    <scope>NUCLEOTIDE SEQUENCE [LARGE SCALE GENOMIC DNA]</scope>
    <source>
        <strain evidence="1 2">DSM 45758</strain>
    </source>
</reference>
<evidence type="ECO:0000313" key="1">
    <source>
        <dbReference type="EMBL" id="SIQ81143.1"/>
    </source>
</evidence>
<keyword evidence="2" id="KW-1185">Reference proteome</keyword>
<evidence type="ECO:0000313" key="2">
    <source>
        <dbReference type="Proteomes" id="UP000186004"/>
    </source>
</evidence>
<dbReference type="STRING" id="1198245.SAMN05444858_104242"/>
<accession>A0A1N6VTD4</accession>
<name>A0A1N6VTD4_9ACTN</name>